<comment type="similarity">
    <text evidence="1">Belongs to the mycobacterial PPE family.</text>
</comment>
<dbReference type="Gene3D" id="1.20.1260.20">
    <property type="entry name" value="PPE superfamily"/>
    <property type="match status" value="1"/>
</dbReference>
<dbReference type="PATRIC" id="fig|29311.18.peg.55"/>
<feature type="domain" description="PPE-PPW subfamily C-terminal" evidence="4">
    <location>
        <begin position="291"/>
        <end position="338"/>
    </location>
</feature>
<proteinExistence type="inferred from homology"/>
<gene>
    <name evidence="5" type="ORF">ABH38_00275</name>
</gene>
<feature type="transmembrane region" description="Helical" evidence="2">
    <location>
        <begin position="239"/>
        <end position="263"/>
    </location>
</feature>
<protein>
    <recommendedName>
        <fullName evidence="7">PPE family domain-containing protein</fullName>
    </recommendedName>
</protein>
<dbReference type="Pfam" id="PF18878">
    <property type="entry name" value="PPE-PPW"/>
    <property type="match status" value="1"/>
</dbReference>
<dbReference type="Pfam" id="PF00823">
    <property type="entry name" value="PPE"/>
    <property type="match status" value="1"/>
</dbReference>
<feature type="transmembrane region" description="Helical" evidence="2">
    <location>
        <begin position="209"/>
        <end position="233"/>
    </location>
</feature>
<dbReference type="AlphaFoldDB" id="A0A0I9U9L1"/>
<evidence type="ECO:0000259" key="4">
    <source>
        <dbReference type="Pfam" id="PF18878"/>
    </source>
</evidence>
<evidence type="ECO:0000313" key="5">
    <source>
        <dbReference type="EMBL" id="KLO38874.1"/>
    </source>
</evidence>
<keyword evidence="2" id="KW-0472">Membrane</keyword>
<reference evidence="5 6" key="1">
    <citation type="submission" date="2015-05" db="EMBL/GenBank/DDBJ databases">
        <title>Genome sequence of Mycobacterium haemophilum.</title>
        <authorList>
            <person name="Greninger A.L."/>
            <person name="Cunningham G."/>
            <person name="Miller S."/>
        </authorList>
    </citation>
    <scope>NUCLEOTIDE SEQUENCE [LARGE SCALE GENOMIC DNA]</scope>
    <source>
        <strain evidence="6">UC1</strain>
    </source>
</reference>
<keyword evidence="2" id="KW-1133">Transmembrane helix</keyword>
<comment type="caution">
    <text evidence="5">The sequence shown here is derived from an EMBL/GenBank/DDBJ whole genome shotgun (WGS) entry which is preliminary data.</text>
</comment>
<keyword evidence="2" id="KW-0812">Transmembrane</keyword>
<dbReference type="GO" id="GO:0052572">
    <property type="term" value="P:response to host immune response"/>
    <property type="evidence" value="ECO:0007669"/>
    <property type="project" value="TreeGrafter"/>
</dbReference>
<evidence type="ECO:0000259" key="3">
    <source>
        <dbReference type="Pfam" id="PF00823"/>
    </source>
</evidence>
<evidence type="ECO:0008006" key="7">
    <source>
        <dbReference type="Google" id="ProtNLM"/>
    </source>
</evidence>
<dbReference type="InterPro" id="IPR000030">
    <property type="entry name" value="PPE_dom"/>
</dbReference>
<dbReference type="RefSeq" id="WP_047313073.1">
    <property type="nucleotide sequence ID" value="NZ_LDPQ01000001.1"/>
</dbReference>
<dbReference type="PANTHER" id="PTHR46766">
    <property type="entry name" value="GLUTAMINE-RICH PROTEIN 2"/>
    <property type="match status" value="1"/>
</dbReference>
<evidence type="ECO:0000256" key="2">
    <source>
        <dbReference type="SAM" id="Phobius"/>
    </source>
</evidence>
<name>A0A0I9U9L1_9MYCO</name>
<dbReference type="OrthoDB" id="4753487at2"/>
<feature type="domain" description="PPE" evidence="3">
    <location>
        <begin position="4"/>
        <end position="165"/>
    </location>
</feature>
<evidence type="ECO:0000256" key="1">
    <source>
        <dbReference type="ARBA" id="ARBA00010652"/>
    </source>
</evidence>
<sequence>MTLWFGVPPEVHSALLAAGPGPGPVLNAGAAWTSLSVEYASAAQELTANLGAVSAAAWEGPSAANYVAAHAPYLTWLTKTSADCAQRAVGHEVAAAAYTGALAEMPTLSELVANHAAHAVLSGTNFFGVNTIPIAVNEAEYAEMWVRAATIMSAYEAVSGTVLASRPLATAAPPLLNAHGGVPSVLAADVAAPAAVVDVIIDILMALGALFIGAVLWAIIAVILEIAASLVIAPLVPPVVLVGSAIALPTALSIALPTALPIGAGGYLADRSRDEEPGEAGERVVEVSSVVARPVVASEWGFAGTVSKESVGQPAGLTVCGAGLFGAAPRVPMLPASWEPCPWGNAVSHHSSGRVTFC</sequence>
<organism evidence="5 6">
    <name type="scientific">Mycobacterium haemophilum</name>
    <dbReference type="NCBI Taxonomy" id="29311"/>
    <lineage>
        <taxon>Bacteria</taxon>
        <taxon>Bacillati</taxon>
        <taxon>Actinomycetota</taxon>
        <taxon>Actinomycetes</taxon>
        <taxon>Mycobacteriales</taxon>
        <taxon>Mycobacteriaceae</taxon>
        <taxon>Mycobacterium</taxon>
    </lineage>
</organism>
<accession>A0A0I9U9L1</accession>
<dbReference type="InterPro" id="IPR038332">
    <property type="entry name" value="PPE_sf"/>
</dbReference>
<evidence type="ECO:0000313" key="6">
    <source>
        <dbReference type="Proteomes" id="UP000036334"/>
    </source>
</evidence>
<dbReference type="Proteomes" id="UP000036334">
    <property type="component" value="Unassembled WGS sequence"/>
</dbReference>
<dbReference type="PANTHER" id="PTHR46766:SF1">
    <property type="entry name" value="GLUTAMINE-RICH PROTEIN 2"/>
    <property type="match status" value="1"/>
</dbReference>
<dbReference type="EMBL" id="LDPR01000001">
    <property type="protein sequence ID" value="KLO38874.1"/>
    <property type="molecule type" value="Genomic_DNA"/>
</dbReference>
<dbReference type="SUPFAM" id="SSF140459">
    <property type="entry name" value="PE/PPE dimer-like"/>
    <property type="match status" value="1"/>
</dbReference>
<dbReference type="InterPro" id="IPR043641">
    <property type="entry name" value="PPE-PPW_C"/>
</dbReference>
<keyword evidence="6" id="KW-1185">Reference proteome</keyword>